<evidence type="ECO:0000256" key="4">
    <source>
        <dbReference type="RuleBase" id="RU003939"/>
    </source>
</evidence>
<dbReference type="Pfam" id="PF00216">
    <property type="entry name" value="Bac_DNA_binding"/>
    <property type="match status" value="1"/>
</dbReference>
<dbReference type="CDD" id="cd13831">
    <property type="entry name" value="HU"/>
    <property type="match status" value="1"/>
</dbReference>
<dbReference type="GO" id="GO:1990178">
    <property type="term" value="C:HU-DNA complex"/>
    <property type="evidence" value="ECO:0007669"/>
    <property type="project" value="UniProtKB-ARBA"/>
</dbReference>
<gene>
    <name evidence="5" type="ORF">DRP53_03865</name>
</gene>
<organism evidence="5 6">
    <name type="scientific">candidate division WOR-3 bacterium</name>
    <dbReference type="NCBI Taxonomy" id="2052148"/>
    <lineage>
        <taxon>Bacteria</taxon>
        <taxon>Bacteria division WOR-3</taxon>
    </lineage>
</organism>
<evidence type="ECO:0000313" key="6">
    <source>
        <dbReference type="Proteomes" id="UP000268469"/>
    </source>
</evidence>
<dbReference type="GO" id="GO:0030261">
    <property type="term" value="P:chromosome condensation"/>
    <property type="evidence" value="ECO:0007669"/>
    <property type="project" value="UniProtKB-KW"/>
</dbReference>
<evidence type="ECO:0000256" key="2">
    <source>
        <dbReference type="ARBA" id="ARBA00023067"/>
    </source>
</evidence>
<name>A0A660SIY6_UNCW3</name>
<dbReference type="GO" id="GO:1990103">
    <property type="term" value="C:DnaA-HU complex"/>
    <property type="evidence" value="ECO:0007669"/>
    <property type="project" value="UniProtKB-ARBA"/>
</dbReference>
<reference evidence="5 6" key="1">
    <citation type="submission" date="2018-06" db="EMBL/GenBank/DDBJ databases">
        <title>Extensive metabolic versatility and redundancy in microbially diverse, dynamic hydrothermal sediments.</title>
        <authorList>
            <person name="Dombrowski N."/>
            <person name="Teske A."/>
            <person name="Baker B.J."/>
        </authorList>
    </citation>
    <scope>NUCLEOTIDE SEQUENCE [LARGE SCALE GENOMIC DNA]</scope>
    <source>
        <strain evidence="5">B36_G15</strain>
    </source>
</reference>
<accession>A0A660SIY6</accession>
<evidence type="ECO:0000256" key="1">
    <source>
        <dbReference type="ARBA" id="ARBA00010529"/>
    </source>
</evidence>
<dbReference type="PRINTS" id="PR01727">
    <property type="entry name" value="DNABINDINGHU"/>
</dbReference>
<dbReference type="PANTHER" id="PTHR33175">
    <property type="entry name" value="DNA-BINDING PROTEIN HU"/>
    <property type="match status" value="1"/>
</dbReference>
<dbReference type="GO" id="GO:0010467">
    <property type="term" value="P:gene expression"/>
    <property type="evidence" value="ECO:0007669"/>
    <property type="project" value="UniProtKB-ARBA"/>
</dbReference>
<dbReference type="PROSITE" id="PS00045">
    <property type="entry name" value="HISTONE_LIKE"/>
    <property type="match status" value="1"/>
</dbReference>
<dbReference type="FunFam" id="4.10.520.10:FF:000001">
    <property type="entry name" value="DNA-binding protein HU"/>
    <property type="match status" value="1"/>
</dbReference>
<dbReference type="Proteomes" id="UP000268469">
    <property type="component" value="Unassembled WGS sequence"/>
</dbReference>
<proteinExistence type="inferred from homology"/>
<dbReference type="GO" id="GO:0042802">
    <property type="term" value="F:identical protein binding"/>
    <property type="evidence" value="ECO:0007669"/>
    <property type="project" value="UniProtKB-ARBA"/>
</dbReference>
<dbReference type="SUPFAM" id="SSF47729">
    <property type="entry name" value="IHF-like DNA-binding proteins"/>
    <property type="match status" value="1"/>
</dbReference>
<dbReference type="Gene3D" id="4.10.520.10">
    <property type="entry name" value="IHF-like DNA-binding proteins"/>
    <property type="match status" value="1"/>
</dbReference>
<sequence length="91" mass="9973">MTKAELVERIAKKAKITKRQAALAVDTFIDGVTAALKKGQKVSLVGFGTFSVARRKGRTGFNPRTRKPIKIPAKRVPRFRPGKALKDAVGR</sequence>
<comment type="caution">
    <text evidence="5">The sequence shown here is derived from an EMBL/GenBank/DDBJ whole genome shotgun (WGS) entry which is preliminary data.</text>
</comment>
<dbReference type="InterPro" id="IPR000119">
    <property type="entry name" value="Hist_DNA-bd"/>
</dbReference>
<dbReference type="EMBL" id="QNBE01000028">
    <property type="protein sequence ID" value="RKX70758.1"/>
    <property type="molecule type" value="Genomic_DNA"/>
</dbReference>
<evidence type="ECO:0000313" key="5">
    <source>
        <dbReference type="EMBL" id="RKX70758.1"/>
    </source>
</evidence>
<keyword evidence="2" id="KW-0226">DNA condensation</keyword>
<keyword evidence="3 5" id="KW-0238">DNA-binding</keyword>
<dbReference type="SMART" id="SM00411">
    <property type="entry name" value="BHL"/>
    <property type="match status" value="1"/>
</dbReference>
<dbReference type="GO" id="GO:0003677">
    <property type="term" value="F:DNA binding"/>
    <property type="evidence" value="ECO:0007669"/>
    <property type="project" value="UniProtKB-KW"/>
</dbReference>
<dbReference type="GO" id="GO:0030527">
    <property type="term" value="F:structural constituent of chromatin"/>
    <property type="evidence" value="ECO:0007669"/>
    <property type="project" value="InterPro"/>
</dbReference>
<dbReference type="PANTHER" id="PTHR33175:SF3">
    <property type="entry name" value="DNA-BINDING PROTEIN HU-BETA"/>
    <property type="match status" value="1"/>
</dbReference>
<protein>
    <submittedName>
        <fullName evidence="5">DNA-binding protein HU</fullName>
    </submittedName>
</protein>
<dbReference type="AlphaFoldDB" id="A0A660SIY6"/>
<dbReference type="InterPro" id="IPR020816">
    <property type="entry name" value="Histone-like_DNA-bd_CS"/>
</dbReference>
<evidence type="ECO:0000256" key="3">
    <source>
        <dbReference type="ARBA" id="ARBA00023125"/>
    </source>
</evidence>
<dbReference type="InterPro" id="IPR010992">
    <property type="entry name" value="IHF-like_DNA-bd_dom_sf"/>
</dbReference>
<comment type="similarity">
    <text evidence="1 4">Belongs to the bacterial histone-like protein family.</text>
</comment>
<dbReference type="GO" id="GO:0006270">
    <property type="term" value="P:DNA replication initiation"/>
    <property type="evidence" value="ECO:0007669"/>
    <property type="project" value="UniProtKB-ARBA"/>
</dbReference>
<dbReference type="GO" id="GO:0005829">
    <property type="term" value="C:cytosol"/>
    <property type="evidence" value="ECO:0007669"/>
    <property type="project" value="TreeGrafter"/>
</dbReference>